<organism evidence="2 3">
    <name type="scientific">Pseudaminobacter soli</name>
    <name type="common">ex Zhang et al. 2022</name>
    <dbReference type="NCBI Taxonomy" id="2831468"/>
    <lineage>
        <taxon>Bacteria</taxon>
        <taxon>Pseudomonadati</taxon>
        <taxon>Pseudomonadota</taxon>
        <taxon>Alphaproteobacteria</taxon>
        <taxon>Hyphomicrobiales</taxon>
        <taxon>Phyllobacteriaceae</taxon>
        <taxon>Pseudaminobacter</taxon>
    </lineage>
</organism>
<dbReference type="GO" id="GO:0016491">
    <property type="term" value="F:oxidoreductase activity"/>
    <property type="evidence" value="ECO:0007669"/>
    <property type="project" value="UniProtKB-KW"/>
</dbReference>
<accession>A0A942DZC6</accession>
<sequence length="102" mass="11310">MSQPSVRLIEGVRPSDETVSFMFEGEKLTGWKGEAIASAVMRAGLRTLRRTRIGDEPRGYYCGMGLCWECAVHVEGQGVVRSCSEPVREGLVISFADGRWDK</sequence>
<reference evidence="2" key="1">
    <citation type="submission" date="2021-04" db="EMBL/GenBank/DDBJ databases">
        <title>Pseudaminobacter soli sp. nov., isolated from paddy soil contaminated by heavy metals.</title>
        <authorList>
            <person name="Zhang K."/>
        </authorList>
    </citation>
    <scope>NUCLEOTIDE SEQUENCE</scope>
    <source>
        <strain evidence="2">19-2017</strain>
    </source>
</reference>
<evidence type="ECO:0000256" key="1">
    <source>
        <dbReference type="ARBA" id="ARBA00023002"/>
    </source>
</evidence>
<keyword evidence="1" id="KW-0560">Oxidoreductase</keyword>
<protein>
    <submittedName>
        <fullName evidence="2">(2Fe-2S)-binding protein</fullName>
    </submittedName>
</protein>
<gene>
    <name evidence="2" type="ORF">KEU06_16440</name>
</gene>
<keyword evidence="3" id="KW-1185">Reference proteome</keyword>
<comment type="caution">
    <text evidence="2">The sequence shown here is derived from an EMBL/GenBank/DDBJ whole genome shotgun (WGS) entry which is preliminary data.</text>
</comment>
<dbReference type="GO" id="GO:0051536">
    <property type="term" value="F:iron-sulfur cluster binding"/>
    <property type="evidence" value="ECO:0007669"/>
    <property type="project" value="InterPro"/>
</dbReference>
<proteinExistence type="predicted"/>
<dbReference type="EMBL" id="JAGWCR010000008">
    <property type="protein sequence ID" value="MBS3650203.1"/>
    <property type="molecule type" value="Genomic_DNA"/>
</dbReference>
<dbReference type="Pfam" id="PF13510">
    <property type="entry name" value="Fer2_4"/>
    <property type="match status" value="1"/>
</dbReference>
<dbReference type="Gene3D" id="3.10.20.440">
    <property type="entry name" value="2Fe-2S iron-sulphur cluster binding domain, sarcosine oxidase, alpha subunit, N-terminal domain"/>
    <property type="match status" value="1"/>
</dbReference>
<dbReference type="InterPro" id="IPR036010">
    <property type="entry name" value="2Fe-2S_ferredoxin-like_sf"/>
</dbReference>
<name>A0A942DZC6_9HYPH</name>
<dbReference type="RefSeq" id="WP_188255751.1">
    <property type="nucleotide sequence ID" value="NZ_JABVCF010000008.1"/>
</dbReference>
<evidence type="ECO:0000313" key="2">
    <source>
        <dbReference type="EMBL" id="MBS3650203.1"/>
    </source>
</evidence>
<dbReference type="Proteomes" id="UP000680348">
    <property type="component" value="Unassembled WGS sequence"/>
</dbReference>
<dbReference type="AlphaFoldDB" id="A0A942DZC6"/>
<evidence type="ECO:0000313" key="3">
    <source>
        <dbReference type="Proteomes" id="UP000680348"/>
    </source>
</evidence>
<dbReference type="SUPFAM" id="SSF54292">
    <property type="entry name" value="2Fe-2S ferredoxin-like"/>
    <property type="match status" value="1"/>
</dbReference>
<dbReference type="InterPro" id="IPR042204">
    <property type="entry name" value="2Fe-2S-bd_N"/>
</dbReference>